<keyword evidence="2" id="KW-1185">Reference proteome</keyword>
<gene>
    <name evidence="1" type="ORF">MCNS_06350</name>
</gene>
<name>A0A7I7Y948_9MYCO</name>
<reference evidence="1 2" key="1">
    <citation type="journal article" date="2019" name="Emerg. Microbes Infect.">
        <title>Comprehensive subspecies identification of 175 nontuberculous mycobacteria species based on 7547 genomic profiles.</title>
        <authorList>
            <person name="Matsumoto Y."/>
            <person name="Kinjo T."/>
            <person name="Motooka D."/>
            <person name="Nabeya D."/>
            <person name="Jung N."/>
            <person name="Uechi K."/>
            <person name="Horii T."/>
            <person name="Iida T."/>
            <person name="Fujita J."/>
            <person name="Nakamura S."/>
        </authorList>
    </citation>
    <scope>NUCLEOTIDE SEQUENCE [LARGE SCALE GENOMIC DNA]</scope>
    <source>
        <strain evidence="1 2">JCM 14738</strain>
    </source>
</reference>
<dbReference type="Proteomes" id="UP000467385">
    <property type="component" value="Chromosome"/>
</dbReference>
<evidence type="ECO:0000313" key="2">
    <source>
        <dbReference type="Proteomes" id="UP000467385"/>
    </source>
</evidence>
<organism evidence="1 2">
    <name type="scientific">Mycobacterium conspicuum</name>
    <dbReference type="NCBI Taxonomy" id="44010"/>
    <lineage>
        <taxon>Bacteria</taxon>
        <taxon>Bacillati</taxon>
        <taxon>Actinomycetota</taxon>
        <taxon>Actinomycetes</taxon>
        <taxon>Mycobacteriales</taxon>
        <taxon>Mycobacteriaceae</taxon>
        <taxon>Mycobacterium</taxon>
    </lineage>
</organism>
<dbReference type="AlphaFoldDB" id="A0A7I7Y948"/>
<accession>A0A7I7Y948</accession>
<proteinExistence type="predicted"/>
<dbReference type="EMBL" id="AP022613">
    <property type="protein sequence ID" value="BBZ37572.1"/>
    <property type="molecule type" value="Genomic_DNA"/>
</dbReference>
<sequence length="53" mass="5459">MNSGFANTGHFTSGFLNDGPGPEFSVSESGLHNFGGFNSGVVVTGTDLSGFFR</sequence>
<evidence type="ECO:0008006" key="3">
    <source>
        <dbReference type="Google" id="ProtNLM"/>
    </source>
</evidence>
<protein>
    <recommendedName>
        <fullName evidence="3">PPE family protein</fullName>
    </recommendedName>
</protein>
<evidence type="ECO:0000313" key="1">
    <source>
        <dbReference type="EMBL" id="BBZ37572.1"/>
    </source>
</evidence>